<dbReference type="Proteomes" id="UP000603715">
    <property type="component" value="Unassembled WGS sequence"/>
</dbReference>
<evidence type="ECO:0000256" key="3">
    <source>
        <dbReference type="ARBA" id="ARBA00023163"/>
    </source>
</evidence>
<evidence type="ECO:0000313" key="6">
    <source>
        <dbReference type="EMBL" id="MCC9033065.1"/>
    </source>
</evidence>
<dbReference type="Pfam" id="PF01638">
    <property type="entry name" value="HxlR"/>
    <property type="match status" value="1"/>
</dbReference>
<keyword evidence="7" id="KW-1185">Reference proteome</keyword>
<evidence type="ECO:0000313" key="7">
    <source>
        <dbReference type="Proteomes" id="UP000603715"/>
    </source>
</evidence>
<proteinExistence type="predicted"/>
<keyword evidence="2" id="KW-0238">DNA-binding</keyword>
<dbReference type="Gene3D" id="1.10.10.10">
    <property type="entry name" value="Winged helix-like DNA-binding domain superfamily/Winged helix DNA-binding domain"/>
    <property type="match status" value="1"/>
</dbReference>
<sequence>MKKGKSELADICKIQLKGVKDTQDLLSGKWKTVIIAALYYNGKFRFMELNRHIDGIAPKVLSKELKDLEMNQLIKRTVLNTMPITVEYELTPHGESLNKVIEAMGEWGVNYRKSI</sequence>
<keyword evidence="3" id="KW-0804">Transcription</keyword>
<dbReference type="EMBL" id="JAJJML010000001">
    <property type="protein sequence ID" value="MCC9033065.1"/>
    <property type="molecule type" value="Genomic_DNA"/>
</dbReference>
<dbReference type="PANTHER" id="PTHR33204">
    <property type="entry name" value="TRANSCRIPTIONAL REGULATOR, MARR FAMILY"/>
    <property type="match status" value="1"/>
</dbReference>
<keyword evidence="1" id="KW-0805">Transcription regulation</keyword>
<dbReference type="GO" id="GO:0003677">
    <property type="term" value="F:DNA binding"/>
    <property type="evidence" value="ECO:0007669"/>
    <property type="project" value="UniProtKB-KW"/>
</dbReference>
<dbReference type="PROSITE" id="PS51118">
    <property type="entry name" value="HTH_HXLR"/>
    <property type="match status" value="1"/>
</dbReference>
<dbReference type="EMBL" id="JACXXP010000029">
    <property type="protein sequence ID" value="MBD3906298.1"/>
    <property type="molecule type" value="Genomic_DNA"/>
</dbReference>
<feature type="domain" description="HTH hxlR-type" evidence="4">
    <location>
        <begin position="12"/>
        <end position="115"/>
    </location>
</feature>
<reference evidence="5" key="3">
    <citation type="submission" date="2024-05" db="EMBL/GenBank/DDBJ databases">
        <title>Description of novel Chryseobacterium sp. strain C-2.</title>
        <authorList>
            <person name="Saticioglu I.B."/>
        </authorList>
    </citation>
    <scope>NUCLEOTIDE SEQUENCE</scope>
    <source>
        <strain evidence="5">C-2</strain>
    </source>
</reference>
<dbReference type="InterPro" id="IPR036390">
    <property type="entry name" value="WH_DNA-bd_sf"/>
</dbReference>
<dbReference type="InterPro" id="IPR036388">
    <property type="entry name" value="WH-like_DNA-bd_sf"/>
</dbReference>
<protein>
    <submittedName>
        <fullName evidence="6">Helix-turn-helix transcriptional regulator</fullName>
    </submittedName>
</protein>
<gene>
    <name evidence="5" type="ORF">IEW27_17075</name>
    <name evidence="6" type="ORF">LNP80_02185</name>
</gene>
<dbReference type="InterPro" id="IPR002577">
    <property type="entry name" value="HTH_HxlR"/>
</dbReference>
<organism evidence="6 8">
    <name type="scientific">Chryseobacterium muglaense</name>
    <dbReference type="NCBI Taxonomy" id="2893752"/>
    <lineage>
        <taxon>Bacteria</taxon>
        <taxon>Pseudomonadati</taxon>
        <taxon>Bacteroidota</taxon>
        <taxon>Flavobacteriia</taxon>
        <taxon>Flavobacteriales</taxon>
        <taxon>Weeksellaceae</taxon>
        <taxon>Chryseobacterium group</taxon>
        <taxon>Chryseobacterium</taxon>
    </lineage>
</organism>
<evidence type="ECO:0000256" key="1">
    <source>
        <dbReference type="ARBA" id="ARBA00023015"/>
    </source>
</evidence>
<reference evidence="6" key="1">
    <citation type="submission" date="2021-11" db="EMBL/GenBank/DDBJ databases">
        <title>Description of novel Chryseobacterium species.</title>
        <authorList>
            <person name="Saticioglu I.B."/>
            <person name="Ay H."/>
            <person name="Altun S."/>
            <person name="Duman M."/>
        </authorList>
    </citation>
    <scope>NUCLEOTIDE SEQUENCE</scope>
    <source>
        <strain evidence="6">C-39</strain>
    </source>
</reference>
<evidence type="ECO:0000313" key="8">
    <source>
        <dbReference type="Proteomes" id="UP001107960"/>
    </source>
</evidence>
<dbReference type="AlphaFoldDB" id="A0A9Q3UU69"/>
<accession>A0A9Q3UU69</accession>
<name>A0A9Q3UU69_9FLAO</name>
<dbReference type="RefSeq" id="WP_191180718.1">
    <property type="nucleotide sequence ID" value="NZ_JACXXP010000029.1"/>
</dbReference>
<dbReference type="SUPFAM" id="SSF46785">
    <property type="entry name" value="Winged helix' DNA-binding domain"/>
    <property type="match status" value="1"/>
</dbReference>
<evidence type="ECO:0000313" key="5">
    <source>
        <dbReference type="EMBL" id="MBD3906298.1"/>
    </source>
</evidence>
<dbReference type="PANTHER" id="PTHR33204:SF18">
    <property type="entry name" value="TRANSCRIPTIONAL REGULATORY PROTEIN"/>
    <property type="match status" value="1"/>
</dbReference>
<dbReference type="Proteomes" id="UP001107960">
    <property type="component" value="Unassembled WGS sequence"/>
</dbReference>
<reference evidence="7" key="2">
    <citation type="submission" date="2023-07" db="EMBL/GenBank/DDBJ databases">
        <title>Description of novel Chryseobacterium sp. strain C-2.</title>
        <authorList>
            <person name="Saticioglu I.B."/>
        </authorList>
    </citation>
    <scope>NUCLEOTIDE SEQUENCE [LARGE SCALE GENOMIC DNA]</scope>
    <source>
        <strain evidence="7">C-2</strain>
    </source>
</reference>
<evidence type="ECO:0000259" key="4">
    <source>
        <dbReference type="PROSITE" id="PS51118"/>
    </source>
</evidence>
<evidence type="ECO:0000256" key="2">
    <source>
        <dbReference type="ARBA" id="ARBA00023125"/>
    </source>
</evidence>
<comment type="caution">
    <text evidence="6">The sequence shown here is derived from an EMBL/GenBank/DDBJ whole genome shotgun (WGS) entry which is preliminary data.</text>
</comment>